<dbReference type="EMBL" id="GEDC01027107">
    <property type="protein sequence ID" value="JAS10191.1"/>
    <property type="molecule type" value="Transcribed_RNA"/>
</dbReference>
<accession>A0A1B6C9R2</accession>
<proteinExistence type="predicted"/>
<feature type="transmembrane region" description="Helical" evidence="1">
    <location>
        <begin position="156"/>
        <end position="174"/>
    </location>
</feature>
<dbReference type="Gene3D" id="1.20.120.1630">
    <property type="match status" value="1"/>
</dbReference>
<protein>
    <submittedName>
        <fullName evidence="2">Uncharacterized protein</fullName>
    </submittedName>
</protein>
<reference evidence="2" key="1">
    <citation type="submission" date="2015-12" db="EMBL/GenBank/DDBJ databases">
        <title>De novo transcriptome assembly of four potential Pierce s Disease insect vectors from Arizona vineyards.</title>
        <authorList>
            <person name="Tassone E.E."/>
        </authorList>
    </citation>
    <scope>NUCLEOTIDE SEQUENCE</scope>
</reference>
<dbReference type="InterPro" id="IPR010721">
    <property type="entry name" value="UstE-like"/>
</dbReference>
<feature type="transmembrane region" description="Helical" evidence="1">
    <location>
        <begin position="12"/>
        <end position="32"/>
    </location>
</feature>
<feature type="transmembrane region" description="Helical" evidence="1">
    <location>
        <begin position="115"/>
        <end position="136"/>
    </location>
</feature>
<name>A0A1B6C9R2_9HEMI</name>
<feature type="transmembrane region" description="Helical" evidence="1">
    <location>
        <begin position="203"/>
        <end position="221"/>
    </location>
</feature>
<keyword evidence="1" id="KW-0812">Transmembrane</keyword>
<gene>
    <name evidence="2" type="ORF">g.29138</name>
</gene>
<dbReference type="GO" id="GO:0016020">
    <property type="term" value="C:membrane"/>
    <property type="evidence" value="ECO:0007669"/>
    <property type="project" value="TreeGrafter"/>
</dbReference>
<evidence type="ECO:0000256" key="1">
    <source>
        <dbReference type="SAM" id="Phobius"/>
    </source>
</evidence>
<feature type="transmembrane region" description="Helical" evidence="1">
    <location>
        <begin position="227"/>
        <end position="248"/>
    </location>
</feature>
<keyword evidence="1" id="KW-0472">Membrane</keyword>
<keyword evidence="1" id="KW-1133">Transmembrane helix</keyword>
<dbReference type="Pfam" id="PF06966">
    <property type="entry name" value="DUF1295"/>
    <property type="match status" value="1"/>
</dbReference>
<dbReference type="AlphaFoldDB" id="A0A1B6C9R2"/>
<dbReference type="PANTHER" id="PTHR32251">
    <property type="entry name" value="3-OXO-5-ALPHA-STEROID 4-DEHYDROGENASE"/>
    <property type="match status" value="1"/>
</dbReference>
<dbReference type="PROSITE" id="PS50244">
    <property type="entry name" value="S5A_REDUCTASE"/>
    <property type="match status" value="1"/>
</dbReference>
<feature type="transmembrane region" description="Helical" evidence="1">
    <location>
        <begin position="44"/>
        <end position="61"/>
    </location>
</feature>
<organism evidence="2">
    <name type="scientific">Clastoptera arizonana</name>
    <name type="common">Arizona spittle bug</name>
    <dbReference type="NCBI Taxonomy" id="38151"/>
    <lineage>
        <taxon>Eukaryota</taxon>
        <taxon>Metazoa</taxon>
        <taxon>Ecdysozoa</taxon>
        <taxon>Arthropoda</taxon>
        <taxon>Hexapoda</taxon>
        <taxon>Insecta</taxon>
        <taxon>Pterygota</taxon>
        <taxon>Neoptera</taxon>
        <taxon>Paraneoptera</taxon>
        <taxon>Hemiptera</taxon>
        <taxon>Auchenorrhyncha</taxon>
        <taxon>Cercopoidea</taxon>
        <taxon>Clastopteridae</taxon>
        <taxon>Clastoptera</taxon>
    </lineage>
</organism>
<feature type="transmembrane region" description="Helical" evidence="1">
    <location>
        <begin position="73"/>
        <end position="94"/>
    </location>
</feature>
<dbReference type="PANTHER" id="PTHR32251:SF15">
    <property type="entry name" value="3-OXO-5-ALPHA-STEROID 4-DEHYDROGENASE (DUF1295)"/>
    <property type="match status" value="1"/>
</dbReference>
<sequence length="313" mass="35705">MVVNILDETHLAISAIVTVLMQCIFFTIASVYQFDKLTDFAGGANFIIIALLTFFLGQAQLKPVKNRLSYDSRQLMVTVFVCLWGFRLSCYLLYRIIQIGRDARFEDKRSNIIRFAVFWTFQAVWVYVVSLPVIFINAPHNSIARGAPKTMTPIDSTGTGMFFTGLLIETYADLQKFSFRQDPANKGKWCDDGLWQMSRHPNYFGEILVWCGIFVISINVIEGHEWAAVASPAFTAFIILFVSGIPLLERSSDQKYRNNPQYRYYKASTSPLIPIPPSIYVEVPKALKFLLCFEFPLYNWLDEKEEVNVGSGS</sequence>
<evidence type="ECO:0000313" key="2">
    <source>
        <dbReference type="EMBL" id="JAS10191.1"/>
    </source>
</evidence>